<dbReference type="Proteomes" id="UP000274131">
    <property type="component" value="Unassembled WGS sequence"/>
</dbReference>
<evidence type="ECO:0000313" key="7">
    <source>
        <dbReference type="WBParaSite" id="EVEC_0000196801-mRNA-1"/>
    </source>
</evidence>
<dbReference type="InterPro" id="IPR008993">
    <property type="entry name" value="TIMP-like_OB-fold"/>
</dbReference>
<dbReference type="Pfam" id="PF00965">
    <property type="entry name" value="TIMP"/>
    <property type="match status" value="1"/>
</dbReference>
<keyword evidence="2" id="KW-0964">Secreted</keyword>
<dbReference type="GO" id="GO:0005615">
    <property type="term" value="C:extracellular space"/>
    <property type="evidence" value="ECO:0007669"/>
    <property type="project" value="TreeGrafter"/>
</dbReference>
<proteinExistence type="predicted"/>
<dbReference type="GO" id="GO:0031012">
    <property type="term" value="C:extracellular matrix"/>
    <property type="evidence" value="ECO:0007669"/>
    <property type="project" value="TreeGrafter"/>
</dbReference>
<dbReference type="WBParaSite" id="EVEC_0000196801-mRNA-1">
    <property type="protein sequence ID" value="EVEC_0000196801-mRNA-1"/>
    <property type="gene ID" value="EVEC_0000196801"/>
</dbReference>
<dbReference type="Gene3D" id="2.40.50.120">
    <property type="match status" value="1"/>
</dbReference>
<keyword evidence="3" id="KW-1015">Disulfide bond</keyword>
<accession>A0A0N4UWT6</accession>
<dbReference type="PANTHER" id="PTHR11844">
    <property type="entry name" value="METALLOPROTEASE INHIBITOR"/>
    <property type="match status" value="1"/>
</dbReference>
<dbReference type="InterPro" id="IPR001134">
    <property type="entry name" value="Netrin_domain"/>
</dbReference>
<evidence type="ECO:0000313" key="5">
    <source>
        <dbReference type="EMBL" id="VDD86533.1"/>
    </source>
</evidence>
<feature type="domain" description="NTR" evidence="4">
    <location>
        <begin position="1"/>
        <end position="129"/>
    </location>
</feature>
<evidence type="ECO:0000259" key="4">
    <source>
        <dbReference type="PROSITE" id="PS50189"/>
    </source>
</evidence>
<dbReference type="GO" id="GO:0051045">
    <property type="term" value="P:negative regulation of membrane protein ectodomain proteolysis"/>
    <property type="evidence" value="ECO:0007669"/>
    <property type="project" value="TreeGrafter"/>
</dbReference>
<evidence type="ECO:0000256" key="1">
    <source>
        <dbReference type="ARBA" id="ARBA00004613"/>
    </source>
</evidence>
<dbReference type="PANTHER" id="PTHR11844:SF25">
    <property type="entry name" value="NTR DOMAIN-CONTAINING PROTEIN"/>
    <property type="match status" value="1"/>
</dbReference>
<evidence type="ECO:0000313" key="6">
    <source>
        <dbReference type="Proteomes" id="UP000274131"/>
    </source>
</evidence>
<dbReference type="SUPFAM" id="SSF50242">
    <property type="entry name" value="TIMP-like"/>
    <property type="match status" value="1"/>
</dbReference>
<comment type="subcellular location">
    <subcellularLocation>
        <location evidence="1">Secreted</location>
    </subcellularLocation>
</comment>
<reference evidence="7" key="1">
    <citation type="submission" date="2017-02" db="UniProtKB">
        <authorList>
            <consortium name="WormBaseParasite"/>
        </authorList>
    </citation>
    <scope>IDENTIFICATION</scope>
</reference>
<dbReference type="AlphaFoldDB" id="A0A0N4UWT6"/>
<reference evidence="5 6" key="2">
    <citation type="submission" date="2018-10" db="EMBL/GenBank/DDBJ databases">
        <authorList>
            <consortium name="Pathogen Informatics"/>
        </authorList>
    </citation>
    <scope>NUCLEOTIDE SEQUENCE [LARGE SCALE GENOMIC DNA]</scope>
</reference>
<organism evidence="7">
    <name type="scientific">Enterobius vermicularis</name>
    <name type="common">Human pinworm</name>
    <dbReference type="NCBI Taxonomy" id="51028"/>
    <lineage>
        <taxon>Eukaryota</taxon>
        <taxon>Metazoa</taxon>
        <taxon>Ecdysozoa</taxon>
        <taxon>Nematoda</taxon>
        <taxon>Chromadorea</taxon>
        <taxon>Rhabditida</taxon>
        <taxon>Spirurina</taxon>
        <taxon>Oxyuridomorpha</taxon>
        <taxon>Oxyuroidea</taxon>
        <taxon>Oxyuridae</taxon>
        <taxon>Enterobius</taxon>
    </lineage>
</organism>
<dbReference type="EMBL" id="UXUI01007250">
    <property type="protein sequence ID" value="VDD86533.1"/>
    <property type="molecule type" value="Genomic_DNA"/>
</dbReference>
<dbReference type="OrthoDB" id="5826152at2759"/>
<protein>
    <submittedName>
        <fullName evidence="7">NTR domain-containing protein</fullName>
    </submittedName>
</protein>
<gene>
    <name evidence="5" type="ORF">EVEC_LOCUS1676</name>
</gene>
<evidence type="ECO:0000256" key="2">
    <source>
        <dbReference type="ARBA" id="ARBA00022525"/>
    </source>
</evidence>
<dbReference type="InterPro" id="IPR001820">
    <property type="entry name" value="TIMP"/>
</dbReference>
<dbReference type="PROSITE" id="PS50189">
    <property type="entry name" value="NTR"/>
    <property type="match status" value="1"/>
</dbReference>
<keyword evidence="6" id="KW-1185">Reference proteome</keyword>
<name>A0A0N4UWT6_ENTVE</name>
<sequence>MSYAEDSTVLVTHAHVEHGTAANKTEVEPPLPVDYYRYTVKHVEIFKAPMEYNGTLSTAVYTPVDSSACGVQLEVGKDYLLSGAVNNGKLMTNICNQLREPSYTGVTMEWSAVSDDLKKKLQNKELSSCD</sequence>
<dbReference type="STRING" id="51028.A0A0N4UWT6"/>
<evidence type="ECO:0000256" key="3">
    <source>
        <dbReference type="ARBA" id="ARBA00023157"/>
    </source>
</evidence>
<dbReference type="GO" id="GO:0008191">
    <property type="term" value="F:metalloendopeptidase inhibitor activity"/>
    <property type="evidence" value="ECO:0007669"/>
    <property type="project" value="InterPro"/>
</dbReference>
<dbReference type="GO" id="GO:0002020">
    <property type="term" value="F:protease binding"/>
    <property type="evidence" value="ECO:0007669"/>
    <property type="project" value="TreeGrafter"/>
</dbReference>